<dbReference type="PIRSF" id="PIRSF038994">
    <property type="entry name" value="NagA"/>
    <property type="match status" value="1"/>
</dbReference>
<keyword evidence="4 5" id="KW-0119">Carbohydrate metabolism</keyword>
<reference evidence="8 9" key="1">
    <citation type="submission" date="2019-03" db="EMBL/GenBank/DDBJ databases">
        <title>Genomic Encyclopedia of Type Strains, Phase IV (KMG-IV): sequencing the most valuable type-strain genomes for metagenomic binning, comparative biology and taxonomic classification.</title>
        <authorList>
            <person name="Goeker M."/>
        </authorList>
    </citation>
    <scope>NUCLEOTIDE SEQUENCE [LARGE SCALE GENOMIC DNA]</scope>
    <source>
        <strain evidence="8 9">LX-B</strain>
    </source>
</reference>
<dbReference type="GO" id="GO:0006046">
    <property type="term" value="P:N-acetylglucosamine catabolic process"/>
    <property type="evidence" value="ECO:0007669"/>
    <property type="project" value="TreeGrafter"/>
</dbReference>
<evidence type="ECO:0000313" key="9">
    <source>
        <dbReference type="Proteomes" id="UP000295008"/>
    </source>
</evidence>
<dbReference type="RefSeq" id="WP_132014688.1">
    <property type="nucleotide sequence ID" value="NZ_SLUN01000014.1"/>
</dbReference>
<dbReference type="InterPro" id="IPR032466">
    <property type="entry name" value="Metal_Hydrolase"/>
</dbReference>
<dbReference type="InterPro" id="IPR003764">
    <property type="entry name" value="GlcNAc_6-P_deAcase"/>
</dbReference>
<dbReference type="InterPro" id="IPR011059">
    <property type="entry name" value="Metal-dep_hydrolase_composite"/>
</dbReference>
<dbReference type="AlphaFoldDB" id="A0A4R1RMD9"/>
<name>A0A4R1RMD9_HYDET</name>
<evidence type="ECO:0000256" key="4">
    <source>
        <dbReference type="ARBA" id="ARBA00023277"/>
    </source>
</evidence>
<evidence type="ECO:0000313" key="8">
    <source>
        <dbReference type="EMBL" id="TCL67441.1"/>
    </source>
</evidence>
<protein>
    <submittedName>
        <fullName evidence="8">N-acetylglucosamine-6-phosphate deacetylase</fullName>
    </submittedName>
</protein>
<comment type="similarity">
    <text evidence="1 5">Belongs to the metallo-dependent hydrolases superfamily. NagA family.</text>
</comment>
<evidence type="ECO:0000256" key="1">
    <source>
        <dbReference type="ARBA" id="ARBA00010716"/>
    </source>
</evidence>
<evidence type="ECO:0000256" key="5">
    <source>
        <dbReference type="PIRNR" id="PIRNR038994"/>
    </source>
</evidence>
<dbReference type="EMBL" id="SLUN01000014">
    <property type="protein sequence ID" value="TCL67441.1"/>
    <property type="molecule type" value="Genomic_DNA"/>
</dbReference>
<evidence type="ECO:0000256" key="3">
    <source>
        <dbReference type="ARBA" id="ARBA00022801"/>
    </source>
</evidence>
<evidence type="ECO:0000256" key="6">
    <source>
        <dbReference type="PIRSR" id="PIRSR038994-3"/>
    </source>
</evidence>
<dbReference type="SUPFAM" id="SSF51556">
    <property type="entry name" value="Metallo-dependent hydrolases"/>
    <property type="match status" value="1"/>
</dbReference>
<accession>A0A4R1RMD9</accession>
<evidence type="ECO:0000259" key="7">
    <source>
        <dbReference type="Pfam" id="PF01979"/>
    </source>
</evidence>
<dbReference type="GO" id="GO:0008448">
    <property type="term" value="F:N-acetylglucosamine-6-phosphate deacetylase activity"/>
    <property type="evidence" value="ECO:0007669"/>
    <property type="project" value="InterPro"/>
</dbReference>
<organism evidence="8 9">
    <name type="scientific">Hydrogenispora ethanolica</name>
    <dbReference type="NCBI Taxonomy" id="1082276"/>
    <lineage>
        <taxon>Bacteria</taxon>
        <taxon>Bacillati</taxon>
        <taxon>Bacillota</taxon>
        <taxon>Hydrogenispora</taxon>
    </lineage>
</organism>
<sequence>MEPLALTKAALYTPFSFIEEATVLVRQGKIAAAGPADEIAIPAEFREVPLEGLILAPGFIDQHLHGSGRAAVMSGTPEALNEIGKFQATHGVTGFLATTAAASQGQLFQVARAYAELNAAPAYKGARCLGLHLEGPYGALDTIDLSKPADGSRLPDWLAIQAVHLQSGRGIKLVTLAPELPGALELAGELKKNGIVASIGHSAASFETARAAIEAGFGCVTDCFAGFPLLDPRQPGIIGAALTDAALPVEIVVQDDALHPATVALVWQLKSPERIILASNGQPFGPEQSRETLTMDEAVRKTFAMIGCDLADVLRMATYNPARLLGVNKKKGSIYPGKDADIIAMTTDLDVVMTMVEGEVISGLISL</sequence>
<feature type="binding site" evidence="6">
    <location>
        <position position="134"/>
    </location>
    <ligand>
        <name>Zn(2+)</name>
        <dbReference type="ChEBI" id="CHEBI:29105"/>
    </ligand>
</feature>
<dbReference type="Gene3D" id="2.30.40.10">
    <property type="entry name" value="Urease, subunit C, domain 1"/>
    <property type="match status" value="1"/>
</dbReference>
<dbReference type="Proteomes" id="UP000295008">
    <property type="component" value="Unassembled WGS sequence"/>
</dbReference>
<dbReference type="Pfam" id="PF01979">
    <property type="entry name" value="Amidohydro_1"/>
    <property type="match status" value="1"/>
</dbReference>
<dbReference type="OrthoDB" id="9775607at2"/>
<dbReference type="InterPro" id="IPR006680">
    <property type="entry name" value="Amidohydro-rel"/>
</dbReference>
<comment type="caution">
    <text evidence="8">The sequence shown here is derived from an EMBL/GenBank/DDBJ whole genome shotgun (WGS) entry which is preliminary data.</text>
</comment>
<feature type="domain" description="Amidohydrolase-related" evidence="7">
    <location>
        <begin position="54"/>
        <end position="360"/>
    </location>
</feature>
<dbReference type="Gene3D" id="3.20.20.140">
    <property type="entry name" value="Metal-dependent hydrolases"/>
    <property type="match status" value="2"/>
</dbReference>
<dbReference type="PANTHER" id="PTHR11113:SF14">
    <property type="entry name" value="N-ACETYLGLUCOSAMINE-6-PHOSPHATE DEACETYLASE"/>
    <property type="match status" value="1"/>
</dbReference>
<evidence type="ECO:0000256" key="2">
    <source>
        <dbReference type="ARBA" id="ARBA00022723"/>
    </source>
</evidence>
<gene>
    <name evidence="8" type="ORF">EDC14_1014131</name>
</gene>
<keyword evidence="3 5" id="KW-0378">Hydrolase</keyword>
<keyword evidence="2 6" id="KW-0479">Metal-binding</keyword>
<comment type="cofactor">
    <cofactor evidence="6">
        <name>a divalent metal cation</name>
        <dbReference type="ChEBI" id="CHEBI:60240"/>
    </cofactor>
    <text evidence="6">Binds 1 divalent metal cation per subunit.</text>
</comment>
<dbReference type="SUPFAM" id="SSF51338">
    <property type="entry name" value="Composite domain of metallo-dependent hydrolases"/>
    <property type="match status" value="1"/>
</dbReference>
<keyword evidence="9" id="KW-1185">Reference proteome</keyword>
<proteinExistence type="inferred from homology"/>
<dbReference type="GO" id="GO:0046872">
    <property type="term" value="F:metal ion binding"/>
    <property type="evidence" value="ECO:0007669"/>
    <property type="project" value="UniProtKB-KW"/>
</dbReference>
<dbReference type="PANTHER" id="PTHR11113">
    <property type="entry name" value="N-ACETYLGLUCOSAMINE-6-PHOSPHATE DEACETYLASE"/>
    <property type="match status" value="1"/>
</dbReference>
<feature type="binding site" evidence="6">
    <location>
        <position position="201"/>
    </location>
    <ligand>
        <name>Zn(2+)</name>
        <dbReference type="ChEBI" id="CHEBI:29105"/>
    </ligand>
</feature>